<reference evidence="2" key="1">
    <citation type="submission" date="2016-10" db="EMBL/GenBank/DDBJ databases">
        <authorList>
            <person name="Varghese N."/>
            <person name="Submissions S."/>
        </authorList>
    </citation>
    <scope>NUCLEOTIDE SEQUENCE [LARGE SCALE GENOMIC DNA]</scope>
    <source>
        <strain evidence="2">LMG 25555</strain>
    </source>
</reference>
<dbReference type="Proteomes" id="UP000183613">
    <property type="component" value="Unassembled WGS sequence"/>
</dbReference>
<dbReference type="AlphaFoldDB" id="A0A0J6FZP3"/>
<sequence>MPHAADLRRLAHLRQLLALALAQEDWARIHEIDLLIRQGLLRLCEGGEFAPRTLAELAPLKALHGQALQACSRECKRLSDLLESHTEHQEGRRAYSLADSVQAEG</sequence>
<proteinExistence type="predicted"/>
<evidence type="ECO:0000313" key="3">
    <source>
        <dbReference type="Proteomes" id="UP000183613"/>
    </source>
</evidence>
<comment type="caution">
    <text evidence="2">The sequence shown here is derived from an EMBL/GenBank/DDBJ whole genome shotgun (WGS) entry which is preliminary data.</text>
</comment>
<organism evidence="2 3">
    <name type="scientific">Pseudomonas deceptionensis</name>
    <dbReference type="NCBI Taxonomy" id="882211"/>
    <lineage>
        <taxon>Bacteria</taxon>
        <taxon>Pseudomonadati</taxon>
        <taxon>Pseudomonadota</taxon>
        <taxon>Gammaproteobacteria</taxon>
        <taxon>Pseudomonadales</taxon>
        <taxon>Pseudomonadaceae</taxon>
        <taxon>Pseudomonas</taxon>
    </lineage>
</organism>
<feature type="region of interest" description="Disordered" evidence="1">
    <location>
        <begin position="85"/>
        <end position="105"/>
    </location>
</feature>
<protein>
    <recommendedName>
        <fullName evidence="4">Protein FliT</fullName>
    </recommendedName>
</protein>
<name>A0A0J6FZP3_PSEDM</name>
<evidence type="ECO:0008006" key="4">
    <source>
        <dbReference type="Google" id="ProtNLM"/>
    </source>
</evidence>
<dbReference type="RefSeq" id="WP_048361648.1">
    <property type="nucleotide sequence ID" value="NZ_FNUD01000002.1"/>
</dbReference>
<accession>A0A0J6FZP3</accession>
<evidence type="ECO:0000313" key="2">
    <source>
        <dbReference type="EMBL" id="SEE99793.1"/>
    </source>
</evidence>
<gene>
    <name evidence="2" type="ORF">SAMN04489800_3459</name>
</gene>
<evidence type="ECO:0000256" key="1">
    <source>
        <dbReference type="SAM" id="MobiDB-lite"/>
    </source>
</evidence>
<keyword evidence="3" id="KW-1185">Reference proteome</keyword>
<dbReference type="PATRIC" id="fig|882211.3.peg.4039"/>
<dbReference type="EMBL" id="FNUD01000002">
    <property type="protein sequence ID" value="SEE99793.1"/>
    <property type="molecule type" value="Genomic_DNA"/>
</dbReference>
<dbReference type="OrthoDB" id="7031438at2"/>